<dbReference type="CDD" id="cd04278">
    <property type="entry name" value="ZnMc_MMP"/>
    <property type="match status" value="1"/>
</dbReference>
<gene>
    <name evidence="11" type="ORF">QE152_g28316</name>
</gene>
<evidence type="ECO:0000256" key="2">
    <source>
        <dbReference type="ARBA" id="ARBA00022670"/>
    </source>
</evidence>
<keyword evidence="5" id="KW-0378">Hydrolase</keyword>
<feature type="domain" description="Peptidase metallopeptidase" evidence="10">
    <location>
        <begin position="76"/>
        <end position="283"/>
    </location>
</feature>
<feature type="binding site" evidence="9">
    <location>
        <position position="213"/>
    </location>
    <ligand>
        <name>Ca(2+)</name>
        <dbReference type="ChEBI" id="CHEBI:29108"/>
        <label>2</label>
    </ligand>
</feature>
<feature type="binding site" evidence="9">
    <location>
        <position position="175"/>
    </location>
    <ligand>
        <name>Ca(2+)</name>
        <dbReference type="ChEBI" id="CHEBI:29108"/>
        <label>3</label>
    </ligand>
</feature>
<dbReference type="Proteomes" id="UP001458880">
    <property type="component" value="Unassembled WGS sequence"/>
</dbReference>
<evidence type="ECO:0000313" key="11">
    <source>
        <dbReference type="EMBL" id="KAK9704422.1"/>
    </source>
</evidence>
<protein>
    <submittedName>
        <fullName evidence="11">Matrixin</fullName>
    </submittedName>
</protein>
<evidence type="ECO:0000256" key="9">
    <source>
        <dbReference type="PIRSR" id="PIRSR621190-2"/>
    </source>
</evidence>
<dbReference type="Pfam" id="PF01471">
    <property type="entry name" value="PG_binding_1"/>
    <property type="match status" value="1"/>
</dbReference>
<evidence type="ECO:0000256" key="1">
    <source>
        <dbReference type="ARBA" id="ARBA00010370"/>
    </source>
</evidence>
<dbReference type="InterPro" id="IPR002477">
    <property type="entry name" value="Peptidoglycan-bd-like"/>
</dbReference>
<keyword evidence="6 9" id="KW-0862">Zinc</keyword>
<evidence type="ECO:0000313" key="12">
    <source>
        <dbReference type="Proteomes" id="UP001458880"/>
    </source>
</evidence>
<feature type="binding site" evidence="9">
    <location>
        <position position="256"/>
    </location>
    <ligand>
        <name>Zn(2+)</name>
        <dbReference type="ChEBI" id="CHEBI:29105"/>
        <label>2</label>
        <note>catalytic</note>
    </ligand>
</feature>
<dbReference type="PANTHER" id="PTHR10201:SF291">
    <property type="entry name" value="MATRIX METALLOPROTEINASE 1, ISOFORM C-RELATED"/>
    <property type="match status" value="1"/>
</dbReference>
<keyword evidence="9" id="KW-0106">Calcium</keyword>
<sequence length="286" mass="32973">MPTKEVVSYLAKYGYMSAGDGGLRGALMRFQSFMGLPVTGVMDKRCEEVMKMPRCGLPDMVKPYRMGRRHKRFAVQRSRWSQTNLTYKIVRYSKKLKRDVVDRDVKEAFDLWGRHLNKTFTQKTVGLADTDLGFYVGFDLWGRHLNKTFTQKTVGLADTDLGFYVGRHSDEAPFDGPGEVYAHAFFPVSHDEAPFDGPGEVYAHAFFPIFGGDIHFDESERWTSNEKGGVNFKQVVIHEVGHSIGLRHSRHANAVMYPMYKNTQDRPELTEDDLRGIRWLYRQRRT</sequence>
<feature type="active site" evidence="8">
    <location>
        <position position="239"/>
    </location>
</feature>
<comment type="caution">
    <text evidence="11">The sequence shown here is derived from an EMBL/GenBank/DDBJ whole genome shotgun (WGS) entry which is preliminary data.</text>
</comment>
<comment type="cofactor">
    <cofactor evidence="9">
        <name>Ca(2+)</name>
        <dbReference type="ChEBI" id="CHEBI:29108"/>
    </cofactor>
    <text evidence="9">Can bind about 5 Ca(2+) ions per subunit.</text>
</comment>
<dbReference type="GO" id="GO:0005615">
    <property type="term" value="C:extracellular space"/>
    <property type="evidence" value="ECO:0007669"/>
    <property type="project" value="TreeGrafter"/>
</dbReference>
<dbReference type="SUPFAM" id="SSF47090">
    <property type="entry name" value="PGBD-like"/>
    <property type="match status" value="1"/>
</dbReference>
<evidence type="ECO:0000256" key="4">
    <source>
        <dbReference type="ARBA" id="ARBA00022729"/>
    </source>
</evidence>
<dbReference type="PANTHER" id="PTHR10201">
    <property type="entry name" value="MATRIX METALLOPROTEINASE"/>
    <property type="match status" value="1"/>
</dbReference>
<dbReference type="EMBL" id="JASPKY010000350">
    <property type="protein sequence ID" value="KAK9704422.1"/>
    <property type="molecule type" value="Genomic_DNA"/>
</dbReference>
<accession>A0AAW1JK79</accession>
<dbReference type="SUPFAM" id="SSF55486">
    <property type="entry name" value="Metalloproteases ('zincins'), catalytic domain"/>
    <property type="match status" value="1"/>
</dbReference>
<keyword evidence="12" id="KW-1185">Reference proteome</keyword>
<dbReference type="PRINTS" id="PR00138">
    <property type="entry name" value="MATRIXIN"/>
</dbReference>
<evidence type="ECO:0000256" key="8">
    <source>
        <dbReference type="PIRSR" id="PIRSR621190-1"/>
    </source>
</evidence>
<feature type="binding site" evidence="9">
    <location>
        <position position="217"/>
    </location>
    <ligand>
        <name>Ca(2+)</name>
        <dbReference type="ChEBI" id="CHEBI:29108"/>
        <label>3</label>
    </ligand>
</feature>
<dbReference type="GO" id="GO:0030198">
    <property type="term" value="P:extracellular matrix organization"/>
    <property type="evidence" value="ECO:0007669"/>
    <property type="project" value="TreeGrafter"/>
</dbReference>
<feature type="binding site" evidence="9">
    <location>
        <position position="168"/>
    </location>
    <ligand>
        <name>Zn(2+)</name>
        <dbReference type="ChEBI" id="CHEBI:29105"/>
        <label>1</label>
    </ligand>
</feature>
<organism evidence="11 12">
    <name type="scientific">Popillia japonica</name>
    <name type="common">Japanese beetle</name>
    <dbReference type="NCBI Taxonomy" id="7064"/>
    <lineage>
        <taxon>Eukaryota</taxon>
        <taxon>Metazoa</taxon>
        <taxon>Ecdysozoa</taxon>
        <taxon>Arthropoda</taxon>
        <taxon>Hexapoda</taxon>
        <taxon>Insecta</taxon>
        <taxon>Pterygota</taxon>
        <taxon>Neoptera</taxon>
        <taxon>Endopterygota</taxon>
        <taxon>Coleoptera</taxon>
        <taxon>Polyphaga</taxon>
        <taxon>Scarabaeiformia</taxon>
        <taxon>Scarabaeidae</taxon>
        <taxon>Rutelinae</taxon>
        <taxon>Popillia</taxon>
    </lineage>
</organism>
<feature type="binding site" evidence="9">
    <location>
        <position position="158"/>
    </location>
    <ligand>
        <name>Ca(2+)</name>
        <dbReference type="ChEBI" id="CHEBI:29108"/>
        <label>2</label>
    </ligand>
</feature>
<feature type="binding site" evidence="9">
    <location>
        <position position="242"/>
    </location>
    <ligand>
        <name>Zn(2+)</name>
        <dbReference type="ChEBI" id="CHEBI:29105"/>
        <label>2</label>
        <note>catalytic</note>
    </ligand>
</feature>
<dbReference type="GO" id="GO:0004222">
    <property type="term" value="F:metalloendopeptidase activity"/>
    <property type="evidence" value="ECO:0007669"/>
    <property type="project" value="InterPro"/>
</dbReference>
<feature type="binding site" evidence="9">
    <location>
        <position position="248"/>
    </location>
    <ligand>
        <name>Zn(2+)</name>
        <dbReference type="ChEBI" id="CHEBI:29105"/>
        <label>2</label>
        <note>catalytic</note>
    </ligand>
</feature>
<dbReference type="Pfam" id="PF00413">
    <property type="entry name" value="Peptidase_M10"/>
    <property type="match status" value="3"/>
</dbReference>
<dbReference type="SMART" id="SM00235">
    <property type="entry name" value="ZnMc"/>
    <property type="match status" value="1"/>
</dbReference>
<dbReference type="AlphaFoldDB" id="A0AAW1JK79"/>
<dbReference type="Gene3D" id="3.40.390.10">
    <property type="entry name" value="Collagenase (Catalytic Domain)"/>
    <property type="match status" value="3"/>
</dbReference>
<dbReference type="GO" id="GO:0008270">
    <property type="term" value="F:zinc ion binding"/>
    <property type="evidence" value="ECO:0007669"/>
    <property type="project" value="InterPro"/>
</dbReference>
<feature type="binding site" description="in inhibited form" evidence="9">
    <location>
        <position position="55"/>
    </location>
    <ligand>
        <name>Zn(2+)</name>
        <dbReference type="ChEBI" id="CHEBI:29105"/>
        <label>2</label>
        <note>catalytic</note>
    </ligand>
</feature>
<reference evidence="11 12" key="1">
    <citation type="journal article" date="2024" name="BMC Genomics">
        <title>De novo assembly and annotation of Popillia japonica's genome with initial clues to its potential as an invasive pest.</title>
        <authorList>
            <person name="Cucini C."/>
            <person name="Boschi S."/>
            <person name="Funari R."/>
            <person name="Cardaioli E."/>
            <person name="Iannotti N."/>
            <person name="Marturano G."/>
            <person name="Paoli F."/>
            <person name="Bruttini M."/>
            <person name="Carapelli A."/>
            <person name="Frati F."/>
            <person name="Nardi F."/>
        </authorList>
    </citation>
    <scope>NUCLEOTIDE SEQUENCE [LARGE SCALE GENOMIC DNA]</scope>
    <source>
        <strain evidence="11">DMR45628</strain>
    </source>
</reference>
<comment type="similarity">
    <text evidence="1">Belongs to the peptidase M10A family.</text>
</comment>
<feature type="binding site" evidence="9">
    <location>
        <position position="183"/>
    </location>
    <ligand>
        <name>Zn(2+)</name>
        <dbReference type="ChEBI" id="CHEBI:29105"/>
        <label>1</label>
    </ligand>
</feature>
<name>A0AAW1JK79_POPJA</name>
<evidence type="ECO:0000259" key="10">
    <source>
        <dbReference type="SMART" id="SM00235"/>
    </source>
</evidence>
<keyword evidence="7" id="KW-0482">Metalloprotease</keyword>
<feature type="binding site" evidence="9">
    <location>
        <position position="170"/>
    </location>
    <ligand>
        <name>Zn(2+)</name>
        <dbReference type="ChEBI" id="CHEBI:29105"/>
        <label>1</label>
    </ligand>
</feature>
<keyword evidence="3 9" id="KW-0479">Metal-binding</keyword>
<keyword evidence="2" id="KW-0645">Protease</keyword>
<evidence type="ECO:0000256" key="6">
    <source>
        <dbReference type="ARBA" id="ARBA00022833"/>
    </source>
</evidence>
<dbReference type="InterPro" id="IPR033739">
    <property type="entry name" value="M10A_MMP"/>
</dbReference>
<dbReference type="InterPro" id="IPR036365">
    <property type="entry name" value="PGBD-like_sf"/>
</dbReference>
<feature type="binding site" evidence="9">
    <location>
        <position position="220"/>
    </location>
    <ligand>
        <name>Ca(2+)</name>
        <dbReference type="ChEBI" id="CHEBI:29108"/>
        <label>3</label>
    </ligand>
</feature>
<feature type="binding site" evidence="9">
    <location>
        <position position="215"/>
    </location>
    <ligand>
        <name>Zn(2+)</name>
        <dbReference type="ChEBI" id="CHEBI:29105"/>
        <label>1</label>
    </ligand>
</feature>
<keyword evidence="4" id="KW-0732">Signal</keyword>
<feature type="binding site" evidence="9">
    <location>
        <position position="211"/>
    </location>
    <ligand>
        <name>Ca(2+)</name>
        <dbReference type="ChEBI" id="CHEBI:29108"/>
        <label>2</label>
    </ligand>
</feature>
<dbReference type="GO" id="GO:0030574">
    <property type="term" value="P:collagen catabolic process"/>
    <property type="evidence" value="ECO:0007669"/>
    <property type="project" value="TreeGrafter"/>
</dbReference>
<dbReference type="InterPro" id="IPR021190">
    <property type="entry name" value="Pept_M10A"/>
</dbReference>
<dbReference type="InterPro" id="IPR001818">
    <property type="entry name" value="Pept_M10_metallopeptidase"/>
</dbReference>
<evidence type="ECO:0000256" key="3">
    <source>
        <dbReference type="ARBA" id="ARBA00022723"/>
    </source>
</evidence>
<evidence type="ECO:0000256" key="7">
    <source>
        <dbReference type="ARBA" id="ARBA00023049"/>
    </source>
</evidence>
<feature type="binding site" evidence="9">
    <location>
        <position position="238"/>
    </location>
    <ligand>
        <name>Zn(2+)</name>
        <dbReference type="ChEBI" id="CHEBI:29105"/>
        <label>2</label>
        <note>catalytic</note>
    </ligand>
</feature>
<comment type="cofactor">
    <cofactor evidence="9">
        <name>Zn(2+)</name>
        <dbReference type="ChEBI" id="CHEBI:29105"/>
    </cofactor>
    <text evidence="9">Binds 2 Zn(2+) ions per subunit.</text>
</comment>
<feature type="binding site" evidence="9">
    <location>
        <position position="220"/>
    </location>
    <ligand>
        <name>Ca(2+)</name>
        <dbReference type="ChEBI" id="CHEBI:29108"/>
        <label>1</label>
    </ligand>
</feature>
<feature type="binding site" evidence="9">
    <location>
        <position position="176"/>
    </location>
    <ligand>
        <name>Ca(2+)</name>
        <dbReference type="ChEBI" id="CHEBI:29108"/>
        <label>3</label>
    </ligand>
</feature>
<dbReference type="InterPro" id="IPR006026">
    <property type="entry name" value="Peptidase_Metallo"/>
</dbReference>
<proteinExistence type="inferred from homology"/>
<dbReference type="GO" id="GO:0006508">
    <property type="term" value="P:proteolysis"/>
    <property type="evidence" value="ECO:0007669"/>
    <property type="project" value="UniProtKB-KW"/>
</dbReference>
<evidence type="ECO:0000256" key="5">
    <source>
        <dbReference type="ARBA" id="ARBA00022801"/>
    </source>
</evidence>
<dbReference type="InterPro" id="IPR024079">
    <property type="entry name" value="MetalloPept_cat_dom_sf"/>
</dbReference>
<dbReference type="GO" id="GO:0031012">
    <property type="term" value="C:extracellular matrix"/>
    <property type="evidence" value="ECO:0007669"/>
    <property type="project" value="InterPro"/>
</dbReference>